<reference evidence="7" key="1">
    <citation type="submission" date="2016-11" db="EMBL/GenBank/DDBJ databases">
        <authorList>
            <person name="Varghese N."/>
            <person name="Submissions S."/>
        </authorList>
    </citation>
    <scope>NUCLEOTIDE SEQUENCE [LARGE SCALE GENOMIC DNA]</scope>
    <source>
        <strain evidence="7">CGMCC 1.8995</strain>
    </source>
</reference>
<protein>
    <recommendedName>
        <fullName evidence="4">Outer membrane protein assembly factor BamB</fullName>
    </recommendedName>
</protein>
<keyword evidence="4" id="KW-0564">Palmitate</keyword>
<evidence type="ECO:0000313" key="6">
    <source>
        <dbReference type="EMBL" id="SHG62136.1"/>
    </source>
</evidence>
<dbReference type="GO" id="GO:0051205">
    <property type="term" value="P:protein insertion into membrane"/>
    <property type="evidence" value="ECO:0007669"/>
    <property type="project" value="UniProtKB-UniRule"/>
</dbReference>
<comment type="similarity">
    <text evidence="4">Belongs to the BamB family.</text>
</comment>
<dbReference type="AlphaFoldDB" id="A0A1M5LAW6"/>
<name>A0A1M5LAW6_9ALTE</name>
<feature type="domain" description="Pyrrolo-quinoline quinone repeat" evidence="5">
    <location>
        <begin position="128"/>
        <end position="346"/>
    </location>
</feature>
<organism evidence="6 7">
    <name type="scientific">Marisediminitalea aggregata</name>
    <dbReference type="NCBI Taxonomy" id="634436"/>
    <lineage>
        <taxon>Bacteria</taxon>
        <taxon>Pseudomonadati</taxon>
        <taxon>Pseudomonadota</taxon>
        <taxon>Gammaproteobacteria</taxon>
        <taxon>Alteromonadales</taxon>
        <taxon>Alteromonadaceae</taxon>
        <taxon>Marisediminitalea</taxon>
    </lineage>
</organism>
<dbReference type="GO" id="GO:0009279">
    <property type="term" value="C:cell outer membrane"/>
    <property type="evidence" value="ECO:0007669"/>
    <property type="project" value="UniProtKB-SubCell"/>
</dbReference>
<evidence type="ECO:0000256" key="3">
    <source>
        <dbReference type="ARBA" id="ARBA00023237"/>
    </source>
</evidence>
<dbReference type="NCBIfam" id="TIGR03300">
    <property type="entry name" value="assembly_YfgL"/>
    <property type="match status" value="1"/>
</dbReference>
<dbReference type="InterPro" id="IPR015943">
    <property type="entry name" value="WD40/YVTN_repeat-like_dom_sf"/>
</dbReference>
<dbReference type="SUPFAM" id="SSF50998">
    <property type="entry name" value="Quinoprotein alcohol dehydrogenase-like"/>
    <property type="match status" value="1"/>
</dbReference>
<dbReference type="PANTHER" id="PTHR34512">
    <property type="entry name" value="CELL SURFACE PROTEIN"/>
    <property type="match status" value="1"/>
</dbReference>
<dbReference type="Pfam" id="PF13360">
    <property type="entry name" value="PQQ_2"/>
    <property type="match status" value="1"/>
</dbReference>
<dbReference type="GO" id="GO:0043165">
    <property type="term" value="P:Gram-negative-bacterium-type cell outer membrane assembly"/>
    <property type="evidence" value="ECO:0007669"/>
    <property type="project" value="UniProtKB-UniRule"/>
</dbReference>
<evidence type="ECO:0000256" key="1">
    <source>
        <dbReference type="ARBA" id="ARBA00022729"/>
    </source>
</evidence>
<keyword evidence="3 4" id="KW-0998">Cell outer membrane</keyword>
<dbReference type="STRING" id="634436.SAMN05216361_2594"/>
<dbReference type="EMBL" id="FQWD01000004">
    <property type="protein sequence ID" value="SHG62136.1"/>
    <property type="molecule type" value="Genomic_DNA"/>
</dbReference>
<proteinExistence type="inferred from homology"/>
<evidence type="ECO:0000256" key="4">
    <source>
        <dbReference type="HAMAP-Rule" id="MF_00923"/>
    </source>
</evidence>
<dbReference type="InterPro" id="IPR018391">
    <property type="entry name" value="PQQ_b-propeller_rpt"/>
</dbReference>
<dbReference type="SMART" id="SM00564">
    <property type="entry name" value="PQQ"/>
    <property type="match status" value="6"/>
</dbReference>
<dbReference type="Proteomes" id="UP000184520">
    <property type="component" value="Unassembled WGS sequence"/>
</dbReference>
<evidence type="ECO:0000256" key="2">
    <source>
        <dbReference type="ARBA" id="ARBA00023136"/>
    </source>
</evidence>
<gene>
    <name evidence="4" type="primary">bamB</name>
    <name evidence="6" type="ORF">SAMN05216361_2594</name>
</gene>
<sequence length="424" mass="45963">MTAITRNISQNRALLCSRMFKRVVVGAIMIGLTGCSTVSDWFADEEELKIRRIPAIQNQITPKVVWDYNLGDGVNGYYSRLRPAFANDKVFVAERHGEVAALAPDTGKALWHKNFAIFPDESFWDDIARLWRSGASAKLSAIAAGYNMLFVASEDGLVRALNVDTGETIWEATVAGEILATPAMDEGILVLNTGAGILFGLDVKTGEQLWRSETDVPPLSLRGISGPAASNGGALVGTPTGKLQVNILNSGIPAWETAITAPSGATELERIIDVDSTPVVFGTNVYIVSYDGTLAALELHSGRILWKREYGSYRDLAVSGNKIYVVDNRSIVYALDRRNGVELWSQGGLKQRNLTAPVVTDTHIVVGDKWGLLHWIDQEEGSLVARYDLGGDDEDEAIYTAPIVVNDLIVTITRDGDVAALSAK</sequence>
<dbReference type="Gene3D" id="2.130.10.10">
    <property type="entry name" value="YVTN repeat-like/Quinoprotein amine dehydrogenase"/>
    <property type="match status" value="1"/>
</dbReference>
<keyword evidence="7" id="KW-1185">Reference proteome</keyword>
<dbReference type="InterPro" id="IPR011047">
    <property type="entry name" value="Quinoprotein_ADH-like_sf"/>
</dbReference>
<comment type="subcellular location">
    <subcellularLocation>
        <location evidence="4">Cell outer membrane</location>
        <topology evidence="4">Lipid-anchor</topology>
    </subcellularLocation>
</comment>
<dbReference type="PANTHER" id="PTHR34512:SF30">
    <property type="entry name" value="OUTER MEMBRANE PROTEIN ASSEMBLY FACTOR BAMB"/>
    <property type="match status" value="1"/>
</dbReference>
<keyword evidence="4" id="KW-0449">Lipoprotein</keyword>
<comment type="function">
    <text evidence="4">Part of the outer membrane protein assembly complex, which is involved in assembly and insertion of beta-barrel proteins into the outer membrane.</text>
</comment>
<dbReference type="InterPro" id="IPR002372">
    <property type="entry name" value="PQQ_rpt_dom"/>
</dbReference>
<evidence type="ECO:0000259" key="5">
    <source>
        <dbReference type="Pfam" id="PF13360"/>
    </source>
</evidence>
<dbReference type="InterPro" id="IPR017687">
    <property type="entry name" value="BamB"/>
</dbReference>
<comment type="subunit">
    <text evidence="4">Part of the Bam complex.</text>
</comment>
<evidence type="ECO:0000313" key="7">
    <source>
        <dbReference type="Proteomes" id="UP000184520"/>
    </source>
</evidence>
<keyword evidence="1 4" id="KW-0732">Signal</keyword>
<dbReference type="PROSITE" id="PS51257">
    <property type="entry name" value="PROKAR_LIPOPROTEIN"/>
    <property type="match status" value="1"/>
</dbReference>
<dbReference type="NCBIfam" id="NF008351">
    <property type="entry name" value="PRK11138.1"/>
    <property type="match status" value="1"/>
</dbReference>
<keyword evidence="2 4" id="KW-0472">Membrane</keyword>
<dbReference type="HAMAP" id="MF_00923">
    <property type="entry name" value="OM_assembly_BamB"/>
    <property type="match status" value="1"/>
</dbReference>
<accession>A0A1M5LAW6</accession>